<dbReference type="PRINTS" id="PR00019">
    <property type="entry name" value="LEURICHRPT"/>
</dbReference>
<dbReference type="PROSITE" id="PS51450">
    <property type="entry name" value="LRR"/>
    <property type="match status" value="1"/>
</dbReference>
<sequence>SHLILKSNSISNIHEKTFDSVGDILIELDLQINQLSALSSKWFNSKLRQLKILNLASNQLESFTQLNHLDLPYLQILNLS</sequence>
<evidence type="ECO:0008006" key="3">
    <source>
        <dbReference type="Google" id="ProtNLM"/>
    </source>
</evidence>
<comment type="caution">
    <text evidence="1">The sequence shown here is derived from an EMBL/GenBank/DDBJ whole genome shotgun (WGS) entry which is preliminary data.</text>
</comment>
<dbReference type="EMBL" id="CAJOBI010172654">
    <property type="protein sequence ID" value="CAF4895534.1"/>
    <property type="molecule type" value="Genomic_DNA"/>
</dbReference>
<dbReference type="SUPFAM" id="SSF52058">
    <property type="entry name" value="L domain-like"/>
    <property type="match status" value="1"/>
</dbReference>
<gene>
    <name evidence="1" type="ORF">SMN809_LOCUS51480</name>
</gene>
<evidence type="ECO:0000313" key="1">
    <source>
        <dbReference type="EMBL" id="CAF4895534.1"/>
    </source>
</evidence>
<dbReference type="InterPro" id="IPR001611">
    <property type="entry name" value="Leu-rich_rpt"/>
</dbReference>
<dbReference type="AlphaFoldDB" id="A0A8S3C9Z6"/>
<accession>A0A8S3C9Z6</accession>
<organism evidence="1 2">
    <name type="scientific">Rotaria magnacalcarata</name>
    <dbReference type="NCBI Taxonomy" id="392030"/>
    <lineage>
        <taxon>Eukaryota</taxon>
        <taxon>Metazoa</taxon>
        <taxon>Spiralia</taxon>
        <taxon>Gnathifera</taxon>
        <taxon>Rotifera</taxon>
        <taxon>Eurotatoria</taxon>
        <taxon>Bdelloidea</taxon>
        <taxon>Philodinida</taxon>
        <taxon>Philodinidae</taxon>
        <taxon>Rotaria</taxon>
    </lineage>
</organism>
<name>A0A8S3C9Z6_9BILA</name>
<dbReference type="InterPro" id="IPR032675">
    <property type="entry name" value="LRR_dom_sf"/>
</dbReference>
<dbReference type="Proteomes" id="UP000676336">
    <property type="component" value="Unassembled WGS sequence"/>
</dbReference>
<dbReference type="Gene3D" id="3.80.10.10">
    <property type="entry name" value="Ribonuclease Inhibitor"/>
    <property type="match status" value="1"/>
</dbReference>
<feature type="non-terminal residue" evidence="1">
    <location>
        <position position="80"/>
    </location>
</feature>
<evidence type="ECO:0000313" key="2">
    <source>
        <dbReference type="Proteomes" id="UP000676336"/>
    </source>
</evidence>
<feature type="non-terminal residue" evidence="1">
    <location>
        <position position="1"/>
    </location>
</feature>
<reference evidence="1" key="1">
    <citation type="submission" date="2021-02" db="EMBL/GenBank/DDBJ databases">
        <authorList>
            <person name="Nowell W R."/>
        </authorList>
    </citation>
    <scope>NUCLEOTIDE SEQUENCE</scope>
</reference>
<dbReference type="Pfam" id="PF13855">
    <property type="entry name" value="LRR_8"/>
    <property type="match status" value="1"/>
</dbReference>
<proteinExistence type="predicted"/>
<protein>
    <recommendedName>
        <fullName evidence="3">Toll-like receptor 3</fullName>
    </recommendedName>
</protein>